<dbReference type="Proteomes" id="UP000320762">
    <property type="component" value="Unassembled WGS sequence"/>
</dbReference>
<dbReference type="OrthoDB" id="2985022at2759"/>
<organism evidence="2 3">
    <name type="scientific">Schizophyllum amplum</name>
    <dbReference type="NCBI Taxonomy" id="97359"/>
    <lineage>
        <taxon>Eukaryota</taxon>
        <taxon>Fungi</taxon>
        <taxon>Dikarya</taxon>
        <taxon>Basidiomycota</taxon>
        <taxon>Agaricomycotina</taxon>
        <taxon>Agaricomycetes</taxon>
        <taxon>Agaricomycetidae</taxon>
        <taxon>Agaricales</taxon>
        <taxon>Schizophyllaceae</taxon>
        <taxon>Schizophyllum</taxon>
    </lineage>
</organism>
<evidence type="ECO:0000256" key="1">
    <source>
        <dbReference type="SAM" id="SignalP"/>
    </source>
</evidence>
<comment type="caution">
    <text evidence="2">The sequence shown here is derived from an EMBL/GenBank/DDBJ whole genome shotgun (WGS) entry which is preliminary data.</text>
</comment>
<evidence type="ECO:0000313" key="3">
    <source>
        <dbReference type="Proteomes" id="UP000320762"/>
    </source>
</evidence>
<sequence length="148" mass="15514">MQFKSFIALSALLALTIAGPVPEAHVVTEAEFTHWLKTTDAKLTFIGKPIPGINAPEDLVSRAALDTMVSYCDTRTGSVCGGSCTVYNGGPTCLATPGTECMYASNNVGFCDREGCGNSCNEFNSCGTRLDAGYCYTPGTASINVGDF</sequence>
<name>A0A550CD69_9AGAR</name>
<gene>
    <name evidence="2" type="ORF">BD626DRAFT_498244</name>
</gene>
<evidence type="ECO:0000313" key="2">
    <source>
        <dbReference type="EMBL" id="TRM62727.1"/>
    </source>
</evidence>
<dbReference type="AlphaFoldDB" id="A0A550CD69"/>
<keyword evidence="3" id="KW-1185">Reference proteome</keyword>
<accession>A0A550CD69</accession>
<feature type="signal peptide" evidence="1">
    <location>
        <begin position="1"/>
        <end position="18"/>
    </location>
</feature>
<proteinExistence type="predicted"/>
<keyword evidence="1" id="KW-0732">Signal</keyword>
<feature type="chain" id="PRO_5022141677" evidence="1">
    <location>
        <begin position="19"/>
        <end position="148"/>
    </location>
</feature>
<reference evidence="2 3" key="1">
    <citation type="journal article" date="2019" name="New Phytol.">
        <title>Comparative genomics reveals unique wood-decay strategies and fruiting body development in the Schizophyllaceae.</title>
        <authorList>
            <person name="Almasi E."/>
            <person name="Sahu N."/>
            <person name="Krizsan K."/>
            <person name="Balint B."/>
            <person name="Kovacs G.M."/>
            <person name="Kiss B."/>
            <person name="Cseklye J."/>
            <person name="Drula E."/>
            <person name="Henrissat B."/>
            <person name="Nagy I."/>
            <person name="Chovatia M."/>
            <person name="Adam C."/>
            <person name="LaButti K."/>
            <person name="Lipzen A."/>
            <person name="Riley R."/>
            <person name="Grigoriev I.V."/>
            <person name="Nagy L.G."/>
        </authorList>
    </citation>
    <scope>NUCLEOTIDE SEQUENCE [LARGE SCALE GENOMIC DNA]</scope>
    <source>
        <strain evidence="2 3">NL-1724</strain>
    </source>
</reference>
<protein>
    <submittedName>
        <fullName evidence="2">Uncharacterized protein</fullName>
    </submittedName>
</protein>
<dbReference type="EMBL" id="VDMD01000012">
    <property type="protein sequence ID" value="TRM62727.1"/>
    <property type="molecule type" value="Genomic_DNA"/>
</dbReference>